<organism evidence="3 4">
    <name type="scientific">Thalassiosira oceanica</name>
    <name type="common">Marine diatom</name>
    <dbReference type="NCBI Taxonomy" id="159749"/>
    <lineage>
        <taxon>Eukaryota</taxon>
        <taxon>Sar</taxon>
        <taxon>Stramenopiles</taxon>
        <taxon>Ochrophyta</taxon>
        <taxon>Bacillariophyta</taxon>
        <taxon>Coscinodiscophyceae</taxon>
        <taxon>Thalassiosirophycidae</taxon>
        <taxon>Thalassiosirales</taxon>
        <taxon>Thalassiosiraceae</taxon>
        <taxon>Thalassiosira</taxon>
    </lineage>
</organism>
<evidence type="ECO:0000313" key="4">
    <source>
        <dbReference type="Proteomes" id="UP000266841"/>
    </source>
</evidence>
<keyword evidence="2" id="KW-0812">Transmembrane</keyword>
<feature type="transmembrane region" description="Helical" evidence="2">
    <location>
        <begin position="101"/>
        <end position="119"/>
    </location>
</feature>
<dbReference type="EMBL" id="AGNL01015402">
    <property type="protein sequence ID" value="EJK65881.1"/>
    <property type="molecule type" value="Genomic_DNA"/>
</dbReference>
<gene>
    <name evidence="3" type="ORF">THAOC_13217</name>
</gene>
<accession>K0SXY1</accession>
<name>K0SXY1_THAOC</name>
<keyword evidence="2" id="KW-0472">Membrane</keyword>
<feature type="transmembrane region" description="Helical" evidence="2">
    <location>
        <begin position="64"/>
        <end position="81"/>
    </location>
</feature>
<feature type="compositionally biased region" description="Low complexity" evidence="1">
    <location>
        <begin position="134"/>
        <end position="144"/>
    </location>
</feature>
<keyword evidence="2" id="KW-1133">Transmembrane helix</keyword>
<protein>
    <submittedName>
        <fullName evidence="3">Uncharacterized protein</fullName>
    </submittedName>
</protein>
<feature type="non-terminal residue" evidence="3">
    <location>
        <position position="157"/>
    </location>
</feature>
<keyword evidence="4" id="KW-1185">Reference proteome</keyword>
<sequence length="157" mass="16551">MRARGCADGANAALALATLSVFGKYPNTVHPACANWLGILFSRLARAVASSSRRKATQRRMQRGRWEVGTLAGAAISMAPVLRRKEPTMAPTTRPRPSVSFTALILLECAIAVCSFSLVRPAHRRAAPICASASGASTISPSSAETAEEQDLGTLQS</sequence>
<evidence type="ECO:0000313" key="3">
    <source>
        <dbReference type="EMBL" id="EJK65881.1"/>
    </source>
</evidence>
<comment type="caution">
    <text evidence="3">The sequence shown here is derived from an EMBL/GenBank/DDBJ whole genome shotgun (WGS) entry which is preliminary data.</text>
</comment>
<dbReference type="Proteomes" id="UP000266841">
    <property type="component" value="Unassembled WGS sequence"/>
</dbReference>
<evidence type="ECO:0000256" key="1">
    <source>
        <dbReference type="SAM" id="MobiDB-lite"/>
    </source>
</evidence>
<proteinExistence type="predicted"/>
<evidence type="ECO:0000256" key="2">
    <source>
        <dbReference type="SAM" id="Phobius"/>
    </source>
</evidence>
<reference evidence="3 4" key="1">
    <citation type="journal article" date="2012" name="Genome Biol.">
        <title>Genome and low-iron response of an oceanic diatom adapted to chronic iron limitation.</title>
        <authorList>
            <person name="Lommer M."/>
            <person name="Specht M."/>
            <person name="Roy A.S."/>
            <person name="Kraemer L."/>
            <person name="Andreson R."/>
            <person name="Gutowska M.A."/>
            <person name="Wolf J."/>
            <person name="Bergner S.V."/>
            <person name="Schilhabel M.B."/>
            <person name="Klostermeier U.C."/>
            <person name="Beiko R.G."/>
            <person name="Rosenstiel P."/>
            <person name="Hippler M."/>
            <person name="Laroche J."/>
        </authorList>
    </citation>
    <scope>NUCLEOTIDE SEQUENCE [LARGE SCALE GENOMIC DNA]</scope>
    <source>
        <strain evidence="3 4">CCMP1005</strain>
    </source>
</reference>
<feature type="region of interest" description="Disordered" evidence="1">
    <location>
        <begin position="134"/>
        <end position="157"/>
    </location>
</feature>
<dbReference type="AlphaFoldDB" id="K0SXY1"/>